<dbReference type="AlphaFoldDB" id="A0ABD1CH80"/>
<sequence length="191" mass="19634">MSVNKRLAAAATPAGGSFASIVANGTPVEPVGPSPASGMVVLNPKPPALISKPNLEDHVEPVAPEFTAPAEQLAPPQGGEDEVAEESGDQSMDEDDDNQQNEGEVSPNGAASMETDAAWTEAKGKGKKGKGKRGRPRKPIESDASESDAIGGKQFIVPAQGADLLAALALPKPTGPRTRSASEQRSPHDNK</sequence>
<dbReference type="EMBL" id="JBEHCU010012248">
    <property type="protein sequence ID" value="KAL1375739.1"/>
    <property type="molecule type" value="Genomic_DNA"/>
</dbReference>
<feature type="compositionally biased region" description="Acidic residues" evidence="1">
    <location>
        <begin position="79"/>
        <end position="99"/>
    </location>
</feature>
<feature type="region of interest" description="Disordered" evidence="1">
    <location>
        <begin position="45"/>
        <end position="154"/>
    </location>
</feature>
<feature type="compositionally biased region" description="Low complexity" evidence="1">
    <location>
        <begin position="8"/>
        <end position="20"/>
    </location>
</feature>
<evidence type="ECO:0000313" key="2">
    <source>
        <dbReference type="EMBL" id="KAL1375739.1"/>
    </source>
</evidence>
<accession>A0ABD1CH80</accession>
<gene>
    <name evidence="2" type="ORF">pipiens_004595</name>
</gene>
<feature type="compositionally biased region" description="Basic residues" evidence="1">
    <location>
        <begin position="125"/>
        <end position="137"/>
    </location>
</feature>
<dbReference type="Proteomes" id="UP001562425">
    <property type="component" value="Unassembled WGS sequence"/>
</dbReference>
<name>A0ABD1CH80_CULPP</name>
<protein>
    <submittedName>
        <fullName evidence="2">Uncharacterized protein</fullName>
    </submittedName>
</protein>
<feature type="region of interest" description="Disordered" evidence="1">
    <location>
        <begin position="1"/>
        <end position="33"/>
    </location>
</feature>
<comment type="caution">
    <text evidence="2">The sequence shown here is derived from an EMBL/GenBank/DDBJ whole genome shotgun (WGS) entry which is preliminary data.</text>
</comment>
<feature type="compositionally biased region" description="Basic and acidic residues" evidence="1">
    <location>
        <begin position="180"/>
        <end position="191"/>
    </location>
</feature>
<organism evidence="2 3">
    <name type="scientific">Culex pipiens pipiens</name>
    <name type="common">Northern house mosquito</name>
    <dbReference type="NCBI Taxonomy" id="38569"/>
    <lineage>
        <taxon>Eukaryota</taxon>
        <taxon>Metazoa</taxon>
        <taxon>Ecdysozoa</taxon>
        <taxon>Arthropoda</taxon>
        <taxon>Hexapoda</taxon>
        <taxon>Insecta</taxon>
        <taxon>Pterygota</taxon>
        <taxon>Neoptera</taxon>
        <taxon>Endopterygota</taxon>
        <taxon>Diptera</taxon>
        <taxon>Nematocera</taxon>
        <taxon>Culicoidea</taxon>
        <taxon>Culicidae</taxon>
        <taxon>Culicinae</taxon>
        <taxon>Culicini</taxon>
        <taxon>Culex</taxon>
        <taxon>Culex</taxon>
    </lineage>
</organism>
<feature type="region of interest" description="Disordered" evidence="1">
    <location>
        <begin position="167"/>
        <end position="191"/>
    </location>
</feature>
<evidence type="ECO:0000313" key="3">
    <source>
        <dbReference type="Proteomes" id="UP001562425"/>
    </source>
</evidence>
<keyword evidence="3" id="KW-1185">Reference proteome</keyword>
<evidence type="ECO:0000256" key="1">
    <source>
        <dbReference type="SAM" id="MobiDB-lite"/>
    </source>
</evidence>
<reference evidence="2 3" key="1">
    <citation type="submission" date="2024-05" db="EMBL/GenBank/DDBJ databases">
        <title>Culex pipiens pipiens assembly and annotation.</title>
        <authorList>
            <person name="Alout H."/>
            <person name="Durand T."/>
        </authorList>
    </citation>
    <scope>NUCLEOTIDE SEQUENCE [LARGE SCALE GENOMIC DNA]</scope>
    <source>
        <strain evidence="2">HA-2024</strain>
        <tissue evidence="2">Whole body</tissue>
    </source>
</reference>
<proteinExistence type="predicted"/>